<dbReference type="SUPFAM" id="SSF56935">
    <property type="entry name" value="Porins"/>
    <property type="match status" value="1"/>
</dbReference>
<feature type="compositionally biased region" description="Basic and acidic residues" evidence="1">
    <location>
        <begin position="207"/>
        <end position="220"/>
    </location>
</feature>
<dbReference type="InterPro" id="IPR057601">
    <property type="entry name" value="Oar-like_b-barrel"/>
</dbReference>
<dbReference type="Gene3D" id="2.60.40.1120">
    <property type="entry name" value="Carboxypeptidase-like, regulatory domain"/>
    <property type="match status" value="1"/>
</dbReference>
<dbReference type="GO" id="GO:0030246">
    <property type="term" value="F:carbohydrate binding"/>
    <property type="evidence" value="ECO:0007669"/>
    <property type="project" value="InterPro"/>
</dbReference>
<evidence type="ECO:0000256" key="1">
    <source>
        <dbReference type="SAM" id="MobiDB-lite"/>
    </source>
</evidence>
<proteinExistence type="predicted"/>
<dbReference type="Pfam" id="PF13620">
    <property type="entry name" value="CarboxypepD_reg"/>
    <property type="match status" value="1"/>
</dbReference>
<dbReference type="EMBL" id="CP121196">
    <property type="protein sequence ID" value="XBH17883.1"/>
    <property type="molecule type" value="Genomic_DNA"/>
</dbReference>
<accession>A0AAU7DKR3</accession>
<feature type="compositionally biased region" description="Polar residues" evidence="1">
    <location>
        <begin position="322"/>
        <end position="336"/>
    </location>
</feature>
<keyword evidence="4" id="KW-0645">Protease</keyword>
<keyword evidence="4" id="KW-0121">Carboxypeptidase</keyword>
<evidence type="ECO:0000313" key="4">
    <source>
        <dbReference type="EMBL" id="XBH17883.1"/>
    </source>
</evidence>
<dbReference type="GO" id="GO:0004180">
    <property type="term" value="F:carboxypeptidase activity"/>
    <property type="evidence" value="ECO:0007669"/>
    <property type="project" value="UniProtKB-KW"/>
</dbReference>
<organism evidence="4">
    <name type="scientific">Telmatobacter sp. DSM 110680</name>
    <dbReference type="NCBI Taxonomy" id="3036704"/>
    <lineage>
        <taxon>Bacteria</taxon>
        <taxon>Pseudomonadati</taxon>
        <taxon>Acidobacteriota</taxon>
        <taxon>Terriglobia</taxon>
        <taxon>Terriglobales</taxon>
        <taxon>Acidobacteriaceae</taxon>
        <taxon>Telmatobacter</taxon>
    </lineage>
</organism>
<name>A0AAU7DKR3_9BACT</name>
<protein>
    <submittedName>
        <fullName evidence="4">Carboxypeptidase-like regulatory domain-containing protein</fullName>
    </submittedName>
</protein>
<feature type="region of interest" description="Disordered" evidence="1">
    <location>
        <begin position="305"/>
        <end position="336"/>
    </location>
</feature>
<dbReference type="Pfam" id="PF25183">
    <property type="entry name" value="OMP_b-brl_4"/>
    <property type="match status" value="1"/>
</dbReference>
<sequence>MVGQKWAKPLAKTTLLLIFSAGTISCAYAQHPTAGSGSLSGKLTDVHSAPLEDVAIVLRSAATGAQVQTITTRGGRYNFAGLVEGEYSLTAIGPRGTGQVYGIFVAAGHESHVQAAIDFELQPQSVTAYRVDDEASPTVESAELRLRALQTARSLISGATDTTTSSIPILIPTQSPFLLTLNGTRTTSPMSIASFPTVSTAPQPIDHPAESSSKLHDDQKFNPLPAIASPQPFATAALPVPNLSSATNEAAPAIQLAEIGILQAGLLSACVDRSAQTAALQSAATSQSSQALDATQIQSLPLPGRDWQSFLRDMPEQGSGSGDQQKSPSSARSAPNITVDGVSTQLAFGSVSGGSSRSRQSYRLTPASGEAAIREVQVAGEGTASISFGLGRANVETQRGTEHLHGQAFVFDRENLWGARNPFTQWVQETTPASATTVPLYSPMPFSPGDREALWGVGLGGVFPHRRLFWFLALDGNERNDPGVATVKHPDHFFAQPSNDRMQLLSAQLGLNGADPVSAGLGAYSKILENLASLLGPAPRSASQLTGFARIDWSVAERHRFTLEVTSAQHDAPGGGFTRASETYGTHSFGDVNATSQWTLGRWEAFITPNFLAVTQGSYGHQVQSASAATPSEFEQTLNINAWGQLPQIVVDSRYGFTIGNPARFGRGTYPDEHLYMAQEQLDWISGNLVVKAGAEISHNTDATTRLRNQTGTYYYSSVENFASDALSFSSFGLNGQLNPMNQHNCDQTGNAWRDSSGVLHGLGYLPCYSYYAQTMGPSDWWLSTNDLAGYVTSQWQPTKRLALTLATRWELEQLPAPIAALRNPDLPLTAHMPNLGNQWSPRVGFAWGSGESRWPVLRFGYGMYFGRTGNSVVETALTQTGSLKGDLNFFMRPTDNLNAGGAPPFPYVLAGEPANIIKPAAVEFAPTFRNGEIHQAEASIEETAPGRIHVEGSAVASLARRLPVTFDANVDSSAAKTITYTVVDGNASGPIKSPQITVPFFASWPSSTSPTGFAGRLNPNYQQVSEIYSRANSIYEAAILKISRNARALTLRARYTYAHAMDWNPDETSQVGGPSVFDPIDFRQEYGTSSLDVRHSATAAVILQPRWKFKGVAGHIANGWMMSSTAYFHSGLPYTMRTSGSLAKEFSTSGTAIVALSTGMNGYGGDNRVYGIGRNTYRYPATWKADLRLGKRFELGSLRQLELMAESFNLFNHQNVTELETAGYSIESGTIYGGLPRLNFLTGLKTVQTEFGKPLSINATDFYRERQIQFGARLRF</sequence>
<evidence type="ECO:0000256" key="2">
    <source>
        <dbReference type="SAM" id="SignalP"/>
    </source>
</evidence>
<feature type="region of interest" description="Disordered" evidence="1">
    <location>
        <begin position="199"/>
        <end position="228"/>
    </location>
</feature>
<feature type="domain" description="TonB-dependent transporter Oar-like beta-barrel" evidence="3">
    <location>
        <begin position="397"/>
        <end position="1232"/>
    </location>
</feature>
<keyword evidence="2" id="KW-0732">Signal</keyword>
<feature type="chain" id="PRO_5043324621" evidence="2">
    <location>
        <begin position="30"/>
        <end position="1277"/>
    </location>
</feature>
<dbReference type="InterPro" id="IPR013784">
    <property type="entry name" value="Carb-bd-like_fold"/>
</dbReference>
<dbReference type="RefSeq" id="WP_348263108.1">
    <property type="nucleotide sequence ID" value="NZ_CP121196.1"/>
</dbReference>
<dbReference type="SUPFAM" id="SSF49452">
    <property type="entry name" value="Starch-binding domain-like"/>
    <property type="match status" value="1"/>
</dbReference>
<reference evidence="4" key="1">
    <citation type="submission" date="2023-03" db="EMBL/GenBank/DDBJ databases">
        <title>Edaphobacter sp.</title>
        <authorList>
            <person name="Huber K.J."/>
            <person name="Papendorf J."/>
            <person name="Pilke C."/>
            <person name="Bunk B."/>
            <person name="Sproeer C."/>
            <person name="Pester M."/>
        </authorList>
    </citation>
    <scope>NUCLEOTIDE SEQUENCE</scope>
    <source>
        <strain evidence="4">DSM 110680</strain>
    </source>
</reference>
<dbReference type="AlphaFoldDB" id="A0AAU7DKR3"/>
<gene>
    <name evidence="4" type="ORF">P8935_00795</name>
</gene>
<feature type="signal peptide" evidence="2">
    <location>
        <begin position="1"/>
        <end position="29"/>
    </location>
</feature>
<keyword evidence="4" id="KW-0378">Hydrolase</keyword>
<evidence type="ECO:0000259" key="3">
    <source>
        <dbReference type="Pfam" id="PF25183"/>
    </source>
</evidence>
<dbReference type="PROSITE" id="PS51257">
    <property type="entry name" value="PROKAR_LIPOPROTEIN"/>
    <property type="match status" value="1"/>
</dbReference>